<dbReference type="GO" id="GO:0004672">
    <property type="term" value="F:protein kinase activity"/>
    <property type="evidence" value="ECO:0007669"/>
    <property type="project" value="InterPro"/>
</dbReference>
<keyword evidence="4" id="KW-0963">Cytoplasm</keyword>
<name>A0A484DG37_PERFV</name>
<evidence type="ECO:0000256" key="11">
    <source>
        <dbReference type="ARBA" id="ARBA00076739"/>
    </source>
</evidence>
<dbReference type="Gene3D" id="3.30.1520.10">
    <property type="entry name" value="Phox-like domain"/>
    <property type="match status" value="1"/>
</dbReference>
<dbReference type="InterPro" id="IPR003124">
    <property type="entry name" value="WH2_dom"/>
</dbReference>
<reference evidence="16 17" key="1">
    <citation type="submission" date="2019-01" db="EMBL/GenBank/DDBJ databases">
        <title>A chromosome-scale genome assembly of the yellow perch, Perca flavescens.</title>
        <authorList>
            <person name="Feron R."/>
            <person name="Morvezen R."/>
            <person name="Bestin A."/>
            <person name="Haffray P."/>
            <person name="Klopp C."/>
            <person name="Zahm M."/>
            <person name="Cabau C."/>
            <person name="Roques C."/>
            <person name="Donnadieu C."/>
            <person name="Bouchez O."/>
            <person name="Christie M."/>
            <person name="Larson W."/>
            <person name="Guiguen Y."/>
        </authorList>
    </citation>
    <scope>NUCLEOTIDE SEQUENCE [LARGE SCALE GENOMIC DNA]</scope>
    <source>
        <strain evidence="16">YP-PL-M2</strain>
        <tissue evidence="16">Blood</tissue>
    </source>
</reference>
<dbReference type="SUPFAM" id="SSF54637">
    <property type="entry name" value="Thioesterase/thiol ester dehydrase-isomerase"/>
    <property type="match status" value="1"/>
</dbReference>
<keyword evidence="17" id="KW-1185">Reference proteome</keyword>
<dbReference type="InterPro" id="IPR051837">
    <property type="entry name" value="SortingNexin/PXDomain-PKLike"/>
</dbReference>
<evidence type="ECO:0000259" key="14">
    <source>
        <dbReference type="PROSITE" id="PS50195"/>
    </source>
</evidence>
<keyword evidence="6" id="KW-0009">Actin-binding</keyword>
<dbReference type="Gene3D" id="1.10.510.10">
    <property type="entry name" value="Transferase(Phosphotransferase) domain 1"/>
    <property type="match status" value="1"/>
</dbReference>
<feature type="compositionally biased region" description="Basic residues" evidence="12">
    <location>
        <begin position="648"/>
        <end position="659"/>
    </location>
</feature>
<dbReference type="SMART" id="SM00312">
    <property type="entry name" value="PX"/>
    <property type="match status" value="1"/>
</dbReference>
<evidence type="ECO:0000256" key="2">
    <source>
        <dbReference type="ARBA" id="ARBA00004496"/>
    </source>
</evidence>
<dbReference type="CDD" id="cd22062">
    <property type="entry name" value="WH2_DdVASP-like"/>
    <property type="match status" value="1"/>
</dbReference>
<keyword evidence="3" id="KW-1003">Cell membrane</keyword>
<dbReference type="SUPFAM" id="SSF64268">
    <property type="entry name" value="PX domain"/>
    <property type="match status" value="1"/>
</dbReference>
<dbReference type="PROSITE" id="PS50011">
    <property type="entry name" value="PROTEIN_KINASE_DOM"/>
    <property type="match status" value="1"/>
</dbReference>
<feature type="domain" description="PX" evidence="14">
    <location>
        <begin position="205"/>
        <end position="317"/>
    </location>
</feature>
<dbReference type="InterPro" id="IPR029069">
    <property type="entry name" value="HotDog_dom_sf"/>
</dbReference>
<dbReference type="Gene3D" id="3.10.129.10">
    <property type="entry name" value="Hotdog Thioesterase"/>
    <property type="match status" value="1"/>
</dbReference>
<dbReference type="AlphaFoldDB" id="A0A484DG37"/>
<dbReference type="GO" id="GO:0008333">
    <property type="term" value="P:endosome to lysosome transport"/>
    <property type="evidence" value="ECO:0007669"/>
    <property type="project" value="TreeGrafter"/>
</dbReference>
<dbReference type="InterPro" id="IPR002539">
    <property type="entry name" value="MaoC-like_dom"/>
</dbReference>
<dbReference type="CDD" id="cd03449">
    <property type="entry name" value="R_hydratase"/>
    <property type="match status" value="1"/>
</dbReference>
<dbReference type="GO" id="GO:0005886">
    <property type="term" value="C:plasma membrane"/>
    <property type="evidence" value="ECO:0007669"/>
    <property type="project" value="UniProtKB-SubCell"/>
</dbReference>
<dbReference type="InterPro" id="IPR000719">
    <property type="entry name" value="Prot_kinase_dom"/>
</dbReference>
<dbReference type="SUPFAM" id="SSF56112">
    <property type="entry name" value="Protein kinase-like (PK-like)"/>
    <property type="match status" value="1"/>
</dbReference>
<protein>
    <recommendedName>
        <fullName evidence="10">PX domain-containing protein kinase-like protein</fullName>
    </recommendedName>
    <alternativeName>
        <fullName evidence="11">Modulator of Na,K-ATPase</fullName>
    </alternativeName>
</protein>
<dbReference type="PANTHER" id="PTHR22999:SF40">
    <property type="entry name" value="PX DOMAIN-CONTAINING PROTEIN KINASE-LIKE PROTEIN"/>
    <property type="match status" value="1"/>
</dbReference>
<feature type="region of interest" description="Disordered" evidence="12">
    <location>
        <begin position="624"/>
        <end position="697"/>
    </location>
</feature>
<dbReference type="STRING" id="8167.A0A484DG37"/>
<dbReference type="PROSITE" id="PS50195">
    <property type="entry name" value="PX"/>
    <property type="match status" value="1"/>
</dbReference>
<dbReference type="InterPro" id="IPR036871">
    <property type="entry name" value="PX_dom_sf"/>
</dbReference>
<dbReference type="GO" id="GO:0005524">
    <property type="term" value="F:ATP binding"/>
    <property type="evidence" value="ECO:0007669"/>
    <property type="project" value="InterPro"/>
</dbReference>
<feature type="compositionally biased region" description="Pro residues" evidence="12">
    <location>
        <begin position="685"/>
        <end position="694"/>
    </location>
</feature>
<keyword evidence="5" id="KW-0472">Membrane</keyword>
<dbReference type="GO" id="GO:0045022">
    <property type="term" value="P:early endosome to late endosome transport"/>
    <property type="evidence" value="ECO:0007669"/>
    <property type="project" value="TreeGrafter"/>
</dbReference>
<dbReference type="GO" id="GO:0005769">
    <property type="term" value="C:early endosome"/>
    <property type="evidence" value="ECO:0007669"/>
    <property type="project" value="TreeGrafter"/>
</dbReference>
<feature type="compositionally biased region" description="Low complexity" evidence="12">
    <location>
        <begin position="673"/>
        <end position="684"/>
    </location>
</feature>
<evidence type="ECO:0000256" key="5">
    <source>
        <dbReference type="ARBA" id="ARBA00023136"/>
    </source>
</evidence>
<dbReference type="Pfam" id="PF00069">
    <property type="entry name" value="Pkinase"/>
    <property type="match status" value="1"/>
</dbReference>
<organism evidence="16 17">
    <name type="scientific">Perca flavescens</name>
    <name type="common">American yellow perch</name>
    <name type="synonym">Morone flavescens</name>
    <dbReference type="NCBI Taxonomy" id="8167"/>
    <lineage>
        <taxon>Eukaryota</taxon>
        <taxon>Metazoa</taxon>
        <taxon>Chordata</taxon>
        <taxon>Craniata</taxon>
        <taxon>Vertebrata</taxon>
        <taxon>Euteleostomi</taxon>
        <taxon>Actinopterygii</taxon>
        <taxon>Neopterygii</taxon>
        <taxon>Teleostei</taxon>
        <taxon>Neoteleostei</taxon>
        <taxon>Acanthomorphata</taxon>
        <taxon>Eupercaria</taxon>
        <taxon>Perciformes</taxon>
        <taxon>Percoidei</taxon>
        <taxon>Percidae</taxon>
        <taxon>Percinae</taxon>
        <taxon>Perca</taxon>
    </lineage>
</organism>
<feature type="compositionally biased region" description="Basic residues" evidence="12">
    <location>
        <begin position="628"/>
        <end position="639"/>
    </location>
</feature>
<dbReference type="GO" id="GO:0006622">
    <property type="term" value="P:protein targeting to lysosome"/>
    <property type="evidence" value="ECO:0007669"/>
    <property type="project" value="TreeGrafter"/>
</dbReference>
<evidence type="ECO:0000256" key="7">
    <source>
        <dbReference type="ARBA" id="ARBA00023239"/>
    </source>
</evidence>
<dbReference type="GO" id="GO:0003779">
    <property type="term" value="F:actin binding"/>
    <property type="evidence" value="ECO:0007669"/>
    <property type="project" value="UniProtKB-KW"/>
</dbReference>
<evidence type="ECO:0000256" key="12">
    <source>
        <dbReference type="SAM" id="MobiDB-lite"/>
    </source>
</evidence>
<dbReference type="GO" id="GO:0043271">
    <property type="term" value="P:negative regulation of monoatomic ion transport"/>
    <property type="evidence" value="ECO:0007669"/>
    <property type="project" value="TreeGrafter"/>
</dbReference>
<dbReference type="GO" id="GO:0005770">
    <property type="term" value="C:late endosome"/>
    <property type="evidence" value="ECO:0007669"/>
    <property type="project" value="TreeGrafter"/>
</dbReference>
<dbReference type="PROSITE" id="PS51082">
    <property type="entry name" value="WH2"/>
    <property type="match status" value="1"/>
</dbReference>
<keyword evidence="7" id="KW-0456">Lyase</keyword>
<dbReference type="FunFam" id="1.10.510.10:FF:000830">
    <property type="entry name" value="PX domain-containing serine/threonine kinase"/>
    <property type="match status" value="1"/>
</dbReference>
<evidence type="ECO:0000256" key="4">
    <source>
        <dbReference type="ARBA" id="ARBA00022490"/>
    </source>
</evidence>
<dbReference type="Gene3D" id="3.30.200.20">
    <property type="entry name" value="Phosphorylase Kinase, domain 1"/>
    <property type="match status" value="1"/>
</dbReference>
<feature type="compositionally biased region" description="Pro residues" evidence="12">
    <location>
        <begin position="711"/>
        <end position="720"/>
    </location>
</feature>
<dbReference type="Pfam" id="PF00787">
    <property type="entry name" value="PX"/>
    <property type="match status" value="1"/>
</dbReference>
<dbReference type="FunFam" id="3.10.129.10:FF:000042">
    <property type="entry name" value="MaoC domain protein dehydratase"/>
    <property type="match status" value="1"/>
</dbReference>
<evidence type="ECO:0000259" key="13">
    <source>
        <dbReference type="PROSITE" id="PS50011"/>
    </source>
</evidence>
<comment type="subcellular location">
    <subcellularLocation>
        <location evidence="1">Cell membrane</location>
        <topology evidence="1">Peripheral membrane protein</topology>
    </subcellularLocation>
    <subcellularLocation>
        <location evidence="2">Cytoplasm</location>
    </subcellularLocation>
</comment>
<comment type="similarity">
    <text evidence="8">Belongs to the protein kinase superfamily.</text>
</comment>
<feature type="region of interest" description="Disordered" evidence="12">
    <location>
        <begin position="156"/>
        <end position="193"/>
    </location>
</feature>
<dbReference type="FunFam" id="3.30.1520.10:FF:000010">
    <property type="entry name" value="PX domain-containing protein kinase-like protein isoform X6"/>
    <property type="match status" value="1"/>
</dbReference>
<proteinExistence type="inferred from homology"/>
<comment type="caution">
    <text evidence="16">The sequence shown here is derived from an EMBL/GenBank/DDBJ whole genome shotgun (WGS) entry which is preliminary data.</text>
</comment>
<feature type="region of interest" description="Disordered" evidence="12">
    <location>
        <begin position="710"/>
        <end position="746"/>
    </location>
</feature>
<dbReference type="Proteomes" id="UP000295070">
    <property type="component" value="Chromosome 4"/>
</dbReference>
<dbReference type="InterPro" id="IPR037903">
    <property type="entry name" value="MONaKA_PX"/>
</dbReference>
<feature type="domain" description="Protein kinase" evidence="13">
    <location>
        <begin position="340"/>
        <end position="634"/>
    </location>
</feature>
<evidence type="ECO:0000259" key="15">
    <source>
        <dbReference type="PROSITE" id="PS51082"/>
    </source>
</evidence>
<dbReference type="CDD" id="cd06871">
    <property type="entry name" value="PX_MONaKA"/>
    <property type="match status" value="1"/>
</dbReference>
<dbReference type="GO" id="GO:0018812">
    <property type="term" value="F:3-hydroxyacyl-CoA dehydratase activity"/>
    <property type="evidence" value="ECO:0007669"/>
    <property type="project" value="UniProtKB-ARBA"/>
</dbReference>
<evidence type="ECO:0000256" key="9">
    <source>
        <dbReference type="ARBA" id="ARBA00054468"/>
    </source>
</evidence>
<dbReference type="InterPro" id="IPR001683">
    <property type="entry name" value="PX_dom"/>
</dbReference>
<evidence type="ECO:0000256" key="1">
    <source>
        <dbReference type="ARBA" id="ARBA00004202"/>
    </source>
</evidence>
<dbReference type="GO" id="GO:0035091">
    <property type="term" value="F:phosphatidylinositol binding"/>
    <property type="evidence" value="ECO:0007669"/>
    <property type="project" value="InterPro"/>
</dbReference>
<dbReference type="PANTHER" id="PTHR22999">
    <property type="entry name" value="PX SERINE/THREONINE KINASE PXK"/>
    <property type="match status" value="1"/>
</dbReference>
<dbReference type="InterPro" id="IPR011009">
    <property type="entry name" value="Kinase-like_dom_sf"/>
</dbReference>
<evidence type="ECO:0000313" key="17">
    <source>
        <dbReference type="Proteomes" id="UP000295070"/>
    </source>
</evidence>
<evidence type="ECO:0000256" key="6">
    <source>
        <dbReference type="ARBA" id="ARBA00023203"/>
    </source>
</evidence>
<dbReference type="Pfam" id="PF02205">
    <property type="entry name" value="WH2"/>
    <property type="match status" value="1"/>
</dbReference>
<evidence type="ECO:0000256" key="3">
    <source>
        <dbReference type="ARBA" id="ARBA00022475"/>
    </source>
</evidence>
<evidence type="ECO:0000256" key="10">
    <source>
        <dbReference type="ARBA" id="ARBA00069935"/>
    </source>
</evidence>
<feature type="compositionally biased region" description="Polar residues" evidence="12">
    <location>
        <begin position="174"/>
        <end position="187"/>
    </location>
</feature>
<gene>
    <name evidence="16" type="ORF">EPR50_G00035050</name>
</gene>
<evidence type="ECO:0000313" key="16">
    <source>
        <dbReference type="EMBL" id="TDH13620.1"/>
    </source>
</evidence>
<dbReference type="SMART" id="SM00220">
    <property type="entry name" value="S_TKc"/>
    <property type="match status" value="1"/>
</dbReference>
<comment type="function">
    <text evidence="9">Binds to and modulates brain Na,K-ATPase subunits ATP1B1 and ATP1B3 and may thereby participate in the regulation of electrical excitability and synaptic transmission. May not display kinase activity.</text>
</comment>
<dbReference type="Pfam" id="PF01575">
    <property type="entry name" value="MaoC_dehydratas"/>
    <property type="match status" value="1"/>
</dbReference>
<feature type="domain" description="WH2" evidence="15">
    <location>
        <begin position="743"/>
        <end position="762"/>
    </location>
</feature>
<evidence type="ECO:0000256" key="8">
    <source>
        <dbReference type="ARBA" id="ARBA00038349"/>
    </source>
</evidence>
<dbReference type="EMBL" id="SCKG01000004">
    <property type="protein sequence ID" value="TDH13620.1"/>
    <property type="molecule type" value="Genomic_DNA"/>
</dbReference>
<sequence length="772" mass="86119">MRVFRTSLMWSGVLNHRRPWLPPPSRRPLHVGQRASLTKAFSSRDVELFAELTGDTNPLHLDRAYASTTSFETPIVHGVLINGLISAVLGTRMPGRGCIFLYQEIRFPAPLYIGEEVTAEAEVRKIKMSFAFIAVTCSVQDKVVMEGEVMVMMPEEQQKKKDGAPPKCAPRRLQSVTDGRSHQTSTVDPPGMSFLEKPAPGRLLLDDTVPLTAVIEASQNLQSHTEYIVRVQRGVSSENSWQVIRRYSDFDVLNSSLMVCGISLPLPPKKLIGNMDREFIAERQRGLQAFLDSITQHPLLSCSLTVKKFLDPNNYSANYTEIALQQVSMFFRSDLKWEVLEPLKDIGWRIRKKYFLIKNKEQPKEMYLLSWVDLGPDKFLPDKDLQSAMKLLTSLSTPYLCPLLFSSTSESSALLIRPFTEKGSLRDHLCKVKPRESYLKKYCNPKKSQGLELQHIKLYGRQILEGLKLLHDGGLFYGHLHASNIIVDDGVCRLMDIENGMLGVPSALRPAFTQLRKINTTESIDIFCFGHLLYEMTYGRPPDSVPVDQYADVPYAAVASVLQSILSTEACKSGMPTLLELINTPLFSDVQLQHSEKLQIKVPSRLKEALKTAKESLEKRLQEEQRVLHQHRRLTRAQSHHGSEEERKRRKILARKKSRQSAFENEEDVTVRNNNNSGSGASSPPTCPSSPTPPSTTACSICSVSLGSLTTPPPPPPLPPAMLDSSSRAPPPPLSSSGGAGGGRTALLSSIQAFSKNKLKKSETVDRSKPII</sequence>
<accession>A0A484DG37</accession>